<gene>
    <name evidence="2" type="ORF">EII10_00120</name>
</gene>
<evidence type="ECO:0000313" key="3">
    <source>
        <dbReference type="Proteomes" id="UP000271272"/>
    </source>
</evidence>
<dbReference type="Gene3D" id="3.10.450.50">
    <property type="match status" value="1"/>
</dbReference>
<comment type="caution">
    <text evidence="2">The sequence shown here is derived from an EMBL/GenBank/DDBJ whole genome shotgun (WGS) entry which is preliminary data.</text>
</comment>
<dbReference type="EMBL" id="RQZC01000001">
    <property type="protein sequence ID" value="RRD30574.1"/>
    <property type="molecule type" value="Genomic_DNA"/>
</dbReference>
<dbReference type="AlphaFoldDB" id="A0A3P1V8N6"/>
<dbReference type="Proteomes" id="UP000271272">
    <property type="component" value="Unassembled WGS sequence"/>
</dbReference>
<dbReference type="InterPro" id="IPR037401">
    <property type="entry name" value="SnoaL-like"/>
</dbReference>
<evidence type="ECO:0000313" key="2">
    <source>
        <dbReference type="EMBL" id="RRD30574.1"/>
    </source>
</evidence>
<dbReference type="SUPFAM" id="SSF54427">
    <property type="entry name" value="NTF2-like"/>
    <property type="match status" value="1"/>
</dbReference>
<sequence>MNESHPIAVAEEYFSALGQGRVEDALALLAEDIVWHQPGGNRYSGRHEGRRGVGELIGAMAGASGGTLRVAATGPAMANGDLVAVPVRFTATRPGRTLDQGGIDLLTIREGRIVEVHLFSQDGPAEDLFWGRD</sequence>
<accession>A0A3P1V8N6</accession>
<feature type="domain" description="SnoaL-like" evidence="1">
    <location>
        <begin position="11"/>
        <end position="116"/>
    </location>
</feature>
<dbReference type="OrthoDB" id="5176305at2"/>
<evidence type="ECO:0000259" key="1">
    <source>
        <dbReference type="Pfam" id="PF12680"/>
    </source>
</evidence>
<reference evidence="2 3" key="1">
    <citation type="submission" date="2018-11" db="EMBL/GenBank/DDBJ databases">
        <title>Genomes From Bacteria Associated with the Canine Oral Cavity: a Test Case for Automated Genome-Based Taxonomic Assignment.</title>
        <authorList>
            <person name="Coil D.A."/>
            <person name="Jospin G."/>
            <person name="Darling A.E."/>
            <person name="Wallis C."/>
            <person name="Davis I.J."/>
            <person name="Harris S."/>
            <person name="Eisen J.A."/>
            <person name="Holcombe L.J."/>
            <person name="O'Flynn C."/>
        </authorList>
    </citation>
    <scope>NUCLEOTIDE SEQUENCE [LARGE SCALE GENOMIC DNA]</scope>
    <source>
        <strain evidence="2 3">OH5050</strain>
    </source>
</reference>
<protein>
    <submittedName>
        <fullName evidence="2">Nuclear transport factor 2 family protein</fullName>
    </submittedName>
</protein>
<dbReference type="InterPro" id="IPR032710">
    <property type="entry name" value="NTF2-like_dom_sf"/>
</dbReference>
<dbReference type="RefSeq" id="WP_124932494.1">
    <property type="nucleotide sequence ID" value="NZ_RQZC01000001.1"/>
</dbReference>
<organism evidence="2 3">
    <name type="scientific">Actinomyces bowdenii</name>
    <dbReference type="NCBI Taxonomy" id="131109"/>
    <lineage>
        <taxon>Bacteria</taxon>
        <taxon>Bacillati</taxon>
        <taxon>Actinomycetota</taxon>
        <taxon>Actinomycetes</taxon>
        <taxon>Actinomycetales</taxon>
        <taxon>Actinomycetaceae</taxon>
        <taxon>Actinomyces</taxon>
    </lineage>
</organism>
<proteinExistence type="predicted"/>
<dbReference type="Pfam" id="PF12680">
    <property type="entry name" value="SnoaL_2"/>
    <property type="match status" value="1"/>
</dbReference>
<keyword evidence="3" id="KW-1185">Reference proteome</keyword>
<name>A0A3P1V8N6_9ACTO</name>